<name>Q10K32_ORYSJ</name>
<gene>
    <name evidence="8" type="ordered locus">LOC_Os03g28060</name>
</gene>
<dbReference type="Pfam" id="PF04434">
    <property type="entry name" value="SWIM"/>
    <property type="match status" value="1"/>
</dbReference>
<sequence length="764" mass="84911">MEGGVAGGGAGFGAGAGRRRRRRRRSKAAAEQAVDVRVQPYATVDADGRKIISKGGTGHWVIDSESFSFDFLMESLRVEFKWGSNQSPLVWYFNKNLGEDVRLIGDTDLPDIFEMYATEASFHLLVAVLEESMDVASVCCVHEPIAIIPPENPSHNDGSGQAATNVGGSAQPTTVEADVREPDMFDNEEEYVGPPDTSGQSSQPAAIGVGGQSSQTAATGVEAPEVEVTDEDPQVVRVLHDPENPNIVKNALFPDMISFRKAVRHYAIKKGFEFADLKTAKTRFIATCRAEGCPWRIRASLIHDKKTIKITVLPFEHKCASTKLREGKMATQGWVADRLGDWLKNNPKKGAKDARGKLQEQYEIKLKYSKAWSGCRPYVGVDSTKLTGKYTGQLASATSVDGHNWLFYVSYAIFDLATDDNWLWFMKQLNRAIGCPEGLVISTDACKGLEKAVSAAFSDPVEHRECIRHLYVNFLKKYHGSVITEHLYPAARSYTEEGFKCGFGESSKCDYLTNNVSESFNAQIRNLKGLLPHELVDSIRELIMEKMATRRDVGKKMDDGIIPGVMKQLNDATSLLKVVKIARSDDGFAEVTLVDTDNKTRRHIVDLDNQKCSCRAWQITGKPCRHALAWICSSGGRIQDFVSPYYSVQMFRIAYAGRVPPMTDRTQWPVVDLGFKVHVPKQKRGAGRPRVQRIRGFLEPGRKRVKCKRCKRFGHFEKTCKLAEPADADDMSSHCTPQKRYIAVIVLLFLISLCASGLYSLTPT</sequence>
<dbReference type="PANTHER" id="PTHR31973">
    <property type="entry name" value="POLYPROTEIN, PUTATIVE-RELATED"/>
    <property type="match status" value="1"/>
</dbReference>
<feature type="region of interest" description="Disordered" evidence="5">
    <location>
        <begin position="1"/>
        <end position="31"/>
    </location>
</feature>
<feature type="domain" description="SWIM-type" evidence="7">
    <location>
        <begin position="603"/>
        <end position="635"/>
    </location>
</feature>
<feature type="compositionally biased region" description="Polar residues" evidence="5">
    <location>
        <begin position="153"/>
        <end position="170"/>
    </location>
</feature>
<dbReference type="InterPro" id="IPR004332">
    <property type="entry name" value="Transposase_MuDR"/>
</dbReference>
<dbReference type="GO" id="GO:0008270">
    <property type="term" value="F:zinc ion binding"/>
    <property type="evidence" value="ECO:0007669"/>
    <property type="project" value="UniProtKB-KW"/>
</dbReference>
<evidence type="ECO:0000256" key="5">
    <source>
        <dbReference type="SAM" id="MobiDB-lite"/>
    </source>
</evidence>
<evidence type="ECO:0000259" key="7">
    <source>
        <dbReference type="PROSITE" id="PS50966"/>
    </source>
</evidence>
<dbReference type="Pfam" id="PF10551">
    <property type="entry name" value="MULE"/>
    <property type="match status" value="1"/>
</dbReference>
<organism evidence="8">
    <name type="scientific">Oryza sativa subsp. japonica</name>
    <name type="common">Rice</name>
    <dbReference type="NCBI Taxonomy" id="39947"/>
    <lineage>
        <taxon>Eukaryota</taxon>
        <taxon>Viridiplantae</taxon>
        <taxon>Streptophyta</taxon>
        <taxon>Embryophyta</taxon>
        <taxon>Tracheophyta</taxon>
        <taxon>Spermatophyta</taxon>
        <taxon>Magnoliopsida</taxon>
        <taxon>Liliopsida</taxon>
        <taxon>Poales</taxon>
        <taxon>Poaceae</taxon>
        <taxon>BOP clade</taxon>
        <taxon>Oryzoideae</taxon>
        <taxon>Oryzeae</taxon>
        <taxon>Oryzinae</taxon>
        <taxon>Oryza</taxon>
        <taxon>Oryza sativa</taxon>
    </lineage>
</organism>
<dbReference type="PANTHER" id="PTHR31973:SF195">
    <property type="entry name" value="MUDR FAMILY TRANSPOSASE"/>
    <property type="match status" value="1"/>
</dbReference>
<dbReference type="EMBL" id="DP000009">
    <property type="protein sequence ID" value="ABF96443.1"/>
    <property type="molecule type" value="Genomic_DNA"/>
</dbReference>
<keyword evidence="2 4" id="KW-0863">Zinc-finger</keyword>
<evidence type="ECO:0000256" key="4">
    <source>
        <dbReference type="PROSITE-ProRule" id="PRU00325"/>
    </source>
</evidence>
<dbReference type="SMART" id="SM00575">
    <property type="entry name" value="ZnF_PMZ"/>
    <property type="match status" value="1"/>
</dbReference>
<dbReference type="Pfam" id="PF03108">
    <property type="entry name" value="DBD_Tnp_Mut"/>
    <property type="match status" value="1"/>
</dbReference>
<dbReference type="AlphaFoldDB" id="Q10K32"/>
<feature type="compositionally biased region" description="Basic residues" evidence="5">
    <location>
        <begin position="17"/>
        <end position="27"/>
    </location>
</feature>
<evidence type="ECO:0000256" key="1">
    <source>
        <dbReference type="ARBA" id="ARBA00022723"/>
    </source>
</evidence>
<feature type="transmembrane region" description="Helical" evidence="6">
    <location>
        <begin position="741"/>
        <end position="761"/>
    </location>
</feature>
<feature type="region of interest" description="Disordered" evidence="5">
    <location>
        <begin position="151"/>
        <end position="170"/>
    </location>
</feature>
<keyword evidence="1" id="KW-0479">Metal-binding</keyword>
<evidence type="ECO:0000313" key="8">
    <source>
        <dbReference type="EMBL" id="ABF96443.1"/>
    </source>
</evidence>
<keyword evidence="6" id="KW-1133">Transmembrane helix</keyword>
<reference evidence="8" key="1">
    <citation type="journal article" date="2005" name="Genome Res.">
        <title>Sequence, annotation, and analysis of synteny between rice chromosome 3 and diverged grass species.</title>
        <authorList>
            <consortium name="Rice Chromosome 3 Sequencing Consortium"/>
            <person name="Buell C.R."/>
            <person name="Yuan Q."/>
            <person name="Ouyang S."/>
            <person name="Liu J."/>
            <person name="Zhu W."/>
            <person name="Wang A."/>
            <person name="Maiti R."/>
            <person name="Haas B."/>
            <person name="Wortman J."/>
            <person name="Pertea M."/>
            <person name="Jones K.M."/>
            <person name="Kim M."/>
            <person name="Overton L."/>
            <person name="Tsitrin T."/>
            <person name="Fadrosh D."/>
            <person name="Bera J."/>
            <person name="Weaver B."/>
            <person name="Jin S."/>
            <person name="Johri S."/>
            <person name="Reardon M."/>
            <person name="Webb K."/>
            <person name="Hill J."/>
            <person name="Moffat K."/>
            <person name="Tallon L."/>
            <person name="Van Aken S."/>
            <person name="Lewis M."/>
            <person name="Utterback T."/>
            <person name="Feldblyum T."/>
            <person name="Zismann V."/>
            <person name="Iobst S."/>
            <person name="Hsiao J."/>
            <person name="de Vazeille A.R."/>
            <person name="Salzberg S.L."/>
            <person name="White O."/>
            <person name="Fraser C."/>
            <person name="Yu Y."/>
            <person name="Kim H."/>
            <person name="Rambo T."/>
            <person name="Currie J."/>
            <person name="Collura K."/>
            <person name="Kernodle-Thompson S."/>
            <person name="Wei F."/>
            <person name="Kudrna K."/>
            <person name="Ammiraju J.S."/>
            <person name="Luo M."/>
            <person name="Goicoechea J.L."/>
            <person name="Wing R.A."/>
            <person name="Henry D."/>
            <person name="Oates R."/>
            <person name="Palmer M."/>
            <person name="Pries G."/>
            <person name="Saski C."/>
            <person name="Simmons J."/>
            <person name="Soderlund C."/>
            <person name="Nelson W."/>
            <person name="de la Bastide M."/>
            <person name="Spiegel L."/>
            <person name="Nascimento L."/>
            <person name="Huang E."/>
            <person name="Preston R."/>
            <person name="Zutavern T."/>
            <person name="Palmer L."/>
            <person name="O'Shaughnessy A."/>
            <person name="Dike S."/>
            <person name="McCombie W.R."/>
            <person name="Minx P."/>
            <person name="Cordum H."/>
            <person name="Wilson R."/>
            <person name="Jin W."/>
            <person name="Lee H.R."/>
            <person name="Jiang J."/>
            <person name="Jackson S."/>
        </authorList>
    </citation>
    <scope>NUCLEOTIDE SEQUENCE [LARGE SCALE GENOMIC DNA]</scope>
</reference>
<dbReference type="InterPro" id="IPR018289">
    <property type="entry name" value="MULE_transposase_dom"/>
</dbReference>
<dbReference type="InterPro" id="IPR006564">
    <property type="entry name" value="Znf_PMZ"/>
</dbReference>
<evidence type="ECO:0000256" key="6">
    <source>
        <dbReference type="SAM" id="Phobius"/>
    </source>
</evidence>
<evidence type="ECO:0000256" key="2">
    <source>
        <dbReference type="ARBA" id="ARBA00022771"/>
    </source>
</evidence>
<reference evidence="8" key="2">
    <citation type="submission" date="2006-06" db="EMBL/GenBank/DDBJ databases">
        <authorList>
            <person name="Buell R."/>
            <person name="Wing R.A."/>
            <person name="McCombie W.A."/>
            <person name="Ouyang S."/>
        </authorList>
    </citation>
    <scope>NUCLEOTIDE SEQUENCE</scope>
</reference>
<evidence type="ECO:0000256" key="3">
    <source>
        <dbReference type="ARBA" id="ARBA00022833"/>
    </source>
</evidence>
<dbReference type="PROSITE" id="PS50966">
    <property type="entry name" value="ZF_SWIM"/>
    <property type="match status" value="1"/>
</dbReference>
<keyword evidence="3" id="KW-0862">Zinc</keyword>
<feature type="region of interest" description="Disordered" evidence="5">
    <location>
        <begin position="186"/>
        <end position="211"/>
    </location>
</feature>
<protein>
    <submittedName>
        <fullName evidence="8">Transposon protein, putative, Mutator sub-class</fullName>
    </submittedName>
</protein>
<accession>Q10K32</accession>
<proteinExistence type="predicted"/>
<feature type="compositionally biased region" description="Gly residues" evidence="5">
    <location>
        <begin position="1"/>
        <end position="16"/>
    </location>
</feature>
<keyword evidence="6" id="KW-0812">Transmembrane</keyword>
<dbReference type="InterPro" id="IPR007527">
    <property type="entry name" value="Znf_SWIM"/>
</dbReference>
<keyword evidence="6" id="KW-0472">Membrane</keyword>